<evidence type="ECO:0000256" key="2">
    <source>
        <dbReference type="SAM" id="MobiDB-lite"/>
    </source>
</evidence>
<dbReference type="GO" id="GO:0016787">
    <property type="term" value="F:hydrolase activity"/>
    <property type="evidence" value="ECO:0007669"/>
    <property type="project" value="UniProtKB-KW"/>
</dbReference>
<evidence type="ECO:0000313" key="4">
    <source>
        <dbReference type="EMBL" id="KAK1764120.1"/>
    </source>
</evidence>
<feature type="domain" description="Serine hydrolase" evidence="3">
    <location>
        <begin position="28"/>
        <end position="304"/>
    </location>
</feature>
<feature type="region of interest" description="Disordered" evidence="2">
    <location>
        <begin position="1"/>
        <end position="29"/>
    </location>
</feature>
<dbReference type="InterPro" id="IPR029058">
    <property type="entry name" value="AB_hydrolase_fold"/>
</dbReference>
<dbReference type="Pfam" id="PF03959">
    <property type="entry name" value="FSH1"/>
    <property type="match status" value="1"/>
</dbReference>
<feature type="region of interest" description="Disordered" evidence="2">
    <location>
        <begin position="78"/>
        <end position="107"/>
    </location>
</feature>
<dbReference type="Proteomes" id="UP001244011">
    <property type="component" value="Unassembled WGS sequence"/>
</dbReference>
<gene>
    <name evidence="4" type="ORF">QBC33DRAFT_458067</name>
</gene>
<dbReference type="EMBL" id="MU839022">
    <property type="protein sequence ID" value="KAK1764120.1"/>
    <property type="molecule type" value="Genomic_DNA"/>
</dbReference>
<dbReference type="Gene3D" id="3.40.50.1820">
    <property type="entry name" value="alpha/beta hydrolase"/>
    <property type="match status" value="1"/>
</dbReference>
<dbReference type="GO" id="GO:0005634">
    <property type="term" value="C:nucleus"/>
    <property type="evidence" value="ECO:0007669"/>
    <property type="project" value="TreeGrafter"/>
</dbReference>
<dbReference type="SUPFAM" id="SSF53474">
    <property type="entry name" value="alpha/beta-Hydrolases"/>
    <property type="match status" value="1"/>
</dbReference>
<sequence>MTDSGQQSSSESSAADKKRATNNGSSKKELRILMLHGYTQSGPLFRAKTRALEKLLQKALSPLGLVPTLIYPTAPNRLSARDVPGYVPPPPADEGGSAEAEAEADDSDSWAWYRKDEATGAYRLLDAGMRRLAETMRDVVGRAQPPPEPSSSSSPPGVGWGGIDGVVGFSQGGSMAAMLAAAMETLPPPAAAAGSGPGPGSDPAPPPREAPLGADWDWVGAVREANGGVPLRFAVVYSGFYAPPAELAWLYEPPISTPTLHFIGSLDTVVDESRSQGLVARCEDPVVAVHPGGHYVPISKQWVMPLVGFIQKCVS</sequence>
<reference evidence="4" key="1">
    <citation type="submission" date="2023-06" db="EMBL/GenBank/DDBJ databases">
        <title>Genome-scale phylogeny and comparative genomics of the fungal order Sordariales.</title>
        <authorList>
            <consortium name="Lawrence Berkeley National Laboratory"/>
            <person name="Hensen N."/>
            <person name="Bonometti L."/>
            <person name="Westerberg I."/>
            <person name="Brannstrom I.O."/>
            <person name="Guillou S."/>
            <person name="Cros-Aarteil S."/>
            <person name="Calhoun S."/>
            <person name="Haridas S."/>
            <person name="Kuo A."/>
            <person name="Mondo S."/>
            <person name="Pangilinan J."/>
            <person name="Riley R."/>
            <person name="Labutti K."/>
            <person name="Andreopoulos B."/>
            <person name="Lipzen A."/>
            <person name="Chen C."/>
            <person name="Yanf M."/>
            <person name="Daum C."/>
            <person name="Ng V."/>
            <person name="Clum A."/>
            <person name="Steindorff A."/>
            <person name="Ohm R."/>
            <person name="Martin F."/>
            <person name="Silar P."/>
            <person name="Natvig D."/>
            <person name="Lalanne C."/>
            <person name="Gautier V."/>
            <person name="Ament-Velasquez S.L."/>
            <person name="Kruys A."/>
            <person name="Hutchinson M.I."/>
            <person name="Powell A.J."/>
            <person name="Barry K."/>
            <person name="Miller A.N."/>
            <person name="Grigoriev I.V."/>
            <person name="Debuchy R."/>
            <person name="Gladieux P."/>
            <person name="Thoren M.H."/>
            <person name="Johannesson H."/>
        </authorList>
    </citation>
    <scope>NUCLEOTIDE SEQUENCE</scope>
    <source>
        <strain evidence="4">8032-3</strain>
    </source>
</reference>
<keyword evidence="5" id="KW-1185">Reference proteome</keyword>
<dbReference type="GO" id="GO:0005737">
    <property type="term" value="C:cytoplasm"/>
    <property type="evidence" value="ECO:0007669"/>
    <property type="project" value="TreeGrafter"/>
</dbReference>
<accession>A0AAJ0BTE0</accession>
<proteinExistence type="predicted"/>
<organism evidence="4 5">
    <name type="scientific">Phialemonium atrogriseum</name>
    <dbReference type="NCBI Taxonomy" id="1093897"/>
    <lineage>
        <taxon>Eukaryota</taxon>
        <taxon>Fungi</taxon>
        <taxon>Dikarya</taxon>
        <taxon>Ascomycota</taxon>
        <taxon>Pezizomycotina</taxon>
        <taxon>Sordariomycetes</taxon>
        <taxon>Sordariomycetidae</taxon>
        <taxon>Cephalothecales</taxon>
        <taxon>Cephalothecaceae</taxon>
        <taxon>Phialemonium</taxon>
    </lineage>
</organism>
<protein>
    <submittedName>
        <fullName evidence="4">Dihydrofolate reductase</fullName>
    </submittedName>
</protein>
<feature type="region of interest" description="Disordered" evidence="2">
    <location>
        <begin position="141"/>
        <end position="163"/>
    </location>
</feature>
<evidence type="ECO:0000256" key="1">
    <source>
        <dbReference type="ARBA" id="ARBA00022801"/>
    </source>
</evidence>
<dbReference type="InterPro" id="IPR005645">
    <property type="entry name" value="FSH-like_dom"/>
</dbReference>
<dbReference type="PANTHER" id="PTHR48070:SF6">
    <property type="entry name" value="ESTERASE OVCA2"/>
    <property type="match status" value="1"/>
</dbReference>
<feature type="compositionally biased region" description="Low complexity" evidence="2">
    <location>
        <begin position="1"/>
        <end position="13"/>
    </location>
</feature>
<evidence type="ECO:0000313" key="5">
    <source>
        <dbReference type="Proteomes" id="UP001244011"/>
    </source>
</evidence>
<keyword evidence="1" id="KW-0378">Hydrolase</keyword>
<name>A0AAJ0BTE0_9PEZI</name>
<dbReference type="GeneID" id="85308064"/>
<dbReference type="PANTHER" id="PTHR48070">
    <property type="entry name" value="ESTERASE OVCA2"/>
    <property type="match status" value="1"/>
</dbReference>
<dbReference type="InterPro" id="IPR050593">
    <property type="entry name" value="LovG"/>
</dbReference>
<dbReference type="RefSeq" id="XP_060280333.1">
    <property type="nucleotide sequence ID" value="XM_060424877.1"/>
</dbReference>
<evidence type="ECO:0000259" key="3">
    <source>
        <dbReference type="Pfam" id="PF03959"/>
    </source>
</evidence>
<comment type="caution">
    <text evidence="4">The sequence shown here is derived from an EMBL/GenBank/DDBJ whole genome shotgun (WGS) entry which is preliminary data.</text>
</comment>
<feature type="compositionally biased region" description="Pro residues" evidence="2">
    <location>
        <begin position="200"/>
        <end position="209"/>
    </location>
</feature>
<feature type="region of interest" description="Disordered" evidence="2">
    <location>
        <begin position="189"/>
        <end position="212"/>
    </location>
</feature>
<dbReference type="AlphaFoldDB" id="A0AAJ0BTE0"/>
<dbReference type="GO" id="GO:0019748">
    <property type="term" value="P:secondary metabolic process"/>
    <property type="evidence" value="ECO:0007669"/>
    <property type="project" value="TreeGrafter"/>
</dbReference>